<accession>A0A0A7PMF6</accession>
<protein>
    <submittedName>
        <fullName evidence="1">Uncharacterized protein</fullName>
    </submittedName>
</protein>
<dbReference type="HOGENOM" id="CLU_2195230_0_0_5"/>
<organism evidence="1 2">
    <name type="scientific">Sphingopyxis fribergensis</name>
    <dbReference type="NCBI Taxonomy" id="1515612"/>
    <lineage>
        <taxon>Bacteria</taxon>
        <taxon>Pseudomonadati</taxon>
        <taxon>Pseudomonadota</taxon>
        <taxon>Alphaproteobacteria</taxon>
        <taxon>Sphingomonadales</taxon>
        <taxon>Sphingomonadaceae</taxon>
        <taxon>Sphingopyxis</taxon>
    </lineage>
</organism>
<dbReference type="EMBL" id="CP009122">
    <property type="protein sequence ID" value="AJA11165.1"/>
    <property type="molecule type" value="Genomic_DNA"/>
</dbReference>
<sequence>MTLTLCRKTHDPVRKGDANPRVSADHGIIQLFLLPDCLRNTVGLAWHPTTSSLGGSVSGISALSDFTLFDLQTLHFAFKHFPYEGSAPLTPDQFVNPIAQTFGQTDIG</sequence>
<dbReference type="KEGG" id="sphk:SKP52_21510"/>
<evidence type="ECO:0000313" key="2">
    <source>
        <dbReference type="Proteomes" id="UP000030907"/>
    </source>
</evidence>
<reference evidence="1 2" key="1">
    <citation type="journal article" date="2015" name="Int. J. Syst. Evol. Microbiol.">
        <title>Description of Sphingopyxis fribergensis sp. nov. - a soil bacterium with the ability to degrade styrene and phenylacetic acid.</title>
        <authorList>
            <person name="Oelschlagel M."/>
            <person name="Ruckert C."/>
            <person name="Kalinowski J."/>
            <person name="Schmidt G."/>
            <person name="Schlomann M."/>
            <person name="Tischler D."/>
        </authorList>
    </citation>
    <scope>NUCLEOTIDE SEQUENCE [LARGE SCALE GENOMIC DNA]</scope>
    <source>
        <strain evidence="1 2">Kp5.2</strain>
    </source>
</reference>
<dbReference type="STRING" id="1515612.SKP52_21510"/>
<proteinExistence type="predicted"/>
<dbReference type="AlphaFoldDB" id="A0A0A7PMF6"/>
<keyword evidence="2" id="KW-1185">Reference proteome</keyword>
<dbReference type="RefSeq" id="WP_160292453.1">
    <property type="nucleotide sequence ID" value="NZ_CP009122.1"/>
</dbReference>
<dbReference type="Proteomes" id="UP000030907">
    <property type="component" value="Chromosome"/>
</dbReference>
<evidence type="ECO:0000313" key="1">
    <source>
        <dbReference type="EMBL" id="AJA11165.1"/>
    </source>
</evidence>
<gene>
    <name evidence="1" type="ORF">SKP52_21510</name>
</gene>
<name>A0A0A7PMF6_9SPHN</name>